<evidence type="ECO:0000313" key="1">
    <source>
        <dbReference type="EMBL" id="RKN54271.1"/>
    </source>
</evidence>
<protein>
    <submittedName>
        <fullName evidence="1">Three-Cys-motif partner protein TcmP</fullName>
    </submittedName>
</protein>
<dbReference type="OrthoDB" id="5070486at2"/>
<accession>A0A3B0A189</accession>
<dbReference type="NCBIfam" id="TIGR04474">
    <property type="entry name" value="tcm_partner"/>
    <property type="match status" value="1"/>
</dbReference>
<proteinExistence type="predicted"/>
<keyword evidence="2" id="KW-1185">Reference proteome</keyword>
<dbReference type="RefSeq" id="WP_120780997.1">
    <property type="nucleotide sequence ID" value="NZ_JBHLUP010000001.1"/>
</dbReference>
<name>A0A3B0A189_9ACTN</name>
<dbReference type="AlphaFoldDB" id="A0A3B0A189"/>
<dbReference type="InterPro" id="IPR031009">
    <property type="entry name" value="Tcm_partner"/>
</dbReference>
<organism evidence="1 2">
    <name type="scientific">Micromonospora costi</name>
    <dbReference type="NCBI Taxonomy" id="1530042"/>
    <lineage>
        <taxon>Bacteria</taxon>
        <taxon>Bacillati</taxon>
        <taxon>Actinomycetota</taxon>
        <taxon>Actinomycetes</taxon>
        <taxon>Micromonosporales</taxon>
        <taxon>Micromonosporaceae</taxon>
        <taxon>Micromonospora</taxon>
    </lineage>
</organism>
<sequence>MSANDDFFKSRKAAAVLKHGILKRYPVVFASKTGQGNPIVFLDGYAGRGEYEGGEPGSPLLLSRCAEFVQGFRDVLAFFVEQDPDNFVNLQEVLATKGGPVRRELRQGSLDEHLPEVLARAKGASLFAFLDPFGPALDFELIKYRLLGRPNWPPTEVLLHFSVSSVARMGRAVQVAQKQRGGLSESDRKTAARLNRFLGGDWWTSLFSEVQQPSDEQSATDVALRVARRYAERLTEGTQYQAIEMPVRPRPDLAPRYILALFTTHGEGAWHFADTLGKAGVEWEEAWVEEQMRRGQAGPQTLFGEGPVFDPEQYKAQNAPRWVRTIESNILRILADDRSFRLVDRVPSVYGELLGHAWAPHVRQAVKSLYRQQLINHPGTGDFWKEVLWRPSAT</sequence>
<dbReference type="Proteomes" id="UP000279968">
    <property type="component" value="Unassembled WGS sequence"/>
</dbReference>
<comment type="caution">
    <text evidence="1">The sequence shown here is derived from an EMBL/GenBank/DDBJ whole genome shotgun (WGS) entry which is preliminary data.</text>
</comment>
<gene>
    <name evidence="1" type="primary">tcmP</name>
    <name evidence="1" type="ORF">D7193_19875</name>
</gene>
<dbReference type="EMBL" id="RBAN01000003">
    <property type="protein sequence ID" value="RKN54271.1"/>
    <property type="molecule type" value="Genomic_DNA"/>
</dbReference>
<evidence type="ECO:0000313" key="2">
    <source>
        <dbReference type="Proteomes" id="UP000279968"/>
    </source>
</evidence>
<reference evidence="1 2" key="1">
    <citation type="journal article" date="2015" name="Int. J. Syst. Evol. Microbiol.">
        <title>Micromonospora costi sp. nov., isolated from a leaf of Costus speciosus.</title>
        <authorList>
            <person name="Thawai C."/>
        </authorList>
    </citation>
    <scope>NUCLEOTIDE SEQUENCE [LARGE SCALE GENOMIC DNA]</scope>
    <source>
        <strain evidence="1 2">CS1-12</strain>
    </source>
</reference>